<name>A0A2J6T8T2_9HELO</name>
<evidence type="ECO:0000313" key="2">
    <source>
        <dbReference type="EMBL" id="PMD59439.1"/>
    </source>
</evidence>
<protein>
    <submittedName>
        <fullName evidence="2">Uncharacterized protein</fullName>
    </submittedName>
</protein>
<dbReference type="OrthoDB" id="3560282at2759"/>
<accession>A0A2J6T8T2</accession>
<proteinExistence type="predicted"/>
<evidence type="ECO:0000256" key="1">
    <source>
        <dbReference type="SAM" id="MobiDB-lite"/>
    </source>
</evidence>
<evidence type="ECO:0000313" key="3">
    <source>
        <dbReference type="Proteomes" id="UP000235371"/>
    </source>
</evidence>
<feature type="region of interest" description="Disordered" evidence="1">
    <location>
        <begin position="1"/>
        <end position="26"/>
    </location>
</feature>
<reference evidence="2 3" key="1">
    <citation type="submission" date="2016-04" db="EMBL/GenBank/DDBJ databases">
        <title>A degradative enzymes factory behind the ericoid mycorrhizal symbiosis.</title>
        <authorList>
            <consortium name="DOE Joint Genome Institute"/>
            <person name="Martino E."/>
            <person name="Morin E."/>
            <person name="Grelet G."/>
            <person name="Kuo A."/>
            <person name="Kohler A."/>
            <person name="Daghino S."/>
            <person name="Barry K."/>
            <person name="Choi C."/>
            <person name="Cichocki N."/>
            <person name="Clum A."/>
            <person name="Copeland A."/>
            <person name="Hainaut M."/>
            <person name="Haridas S."/>
            <person name="Labutti K."/>
            <person name="Lindquist E."/>
            <person name="Lipzen A."/>
            <person name="Khouja H.-R."/>
            <person name="Murat C."/>
            <person name="Ohm R."/>
            <person name="Olson A."/>
            <person name="Spatafora J."/>
            <person name="Veneault-Fourrey C."/>
            <person name="Henrissat B."/>
            <person name="Grigoriev I."/>
            <person name="Martin F."/>
            <person name="Perotto S."/>
        </authorList>
    </citation>
    <scope>NUCLEOTIDE SEQUENCE [LARGE SCALE GENOMIC DNA]</scope>
    <source>
        <strain evidence="2 3">E</strain>
    </source>
</reference>
<dbReference type="EMBL" id="KZ613816">
    <property type="protein sequence ID" value="PMD59439.1"/>
    <property type="molecule type" value="Genomic_DNA"/>
</dbReference>
<keyword evidence="3" id="KW-1185">Reference proteome</keyword>
<gene>
    <name evidence="2" type="ORF">K444DRAFT_630217</name>
</gene>
<sequence length="136" mass="15282">MSAAPYMAPSTRNYTRNPEQGVQTPSSGTQIIESIKIISANQPTKSGIVKLKDSDTLTDGASPSFKNWRIQIKDKFLINSRIFNSEQAKIAYIFNRTADITQKYLAPCYRKGPEPFITAIEIVMYLAEILENLFEA</sequence>
<dbReference type="STRING" id="1095630.A0A2J6T8T2"/>
<dbReference type="AlphaFoldDB" id="A0A2J6T8T2"/>
<feature type="compositionally biased region" description="Polar residues" evidence="1">
    <location>
        <begin position="10"/>
        <end position="26"/>
    </location>
</feature>
<dbReference type="GeneID" id="36591248"/>
<dbReference type="InParanoid" id="A0A2J6T8T2"/>
<dbReference type="RefSeq" id="XP_024736343.1">
    <property type="nucleotide sequence ID" value="XM_024883171.1"/>
</dbReference>
<organism evidence="2 3">
    <name type="scientific">Hyaloscypha bicolor E</name>
    <dbReference type="NCBI Taxonomy" id="1095630"/>
    <lineage>
        <taxon>Eukaryota</taxon>
        <taxon>Fungi</taxon>
        <taxon>Dikarya</taxon>
        <taxon>Ascomycota</taxon>
        <taxon>Pezizomycotina</taxon>
        <taxon>Leotiomycetes</taxon>
        <taxon>Helotiales</taxon>
        <taxon>Hyaloscyphaceae</taxon>
        <taxon>Hyaloscypha</taxon>
        <taxon>Hyaloscypha bicolor</taxon>
    </lineage>
</organism>
<dbReference type="Proteomes" id="UP000235371">
    <property type="component" value="Unassembled WGS sequence"/>
</dbReference>